<sequence>MALQGAKGGKRRASFFFFFLFFLWPWQTAKCLLSWEFMRLAAFLGLIQSLDPTSSRNSLYELPHFCRNSQELKS</sequence>
<protein>
    <submittedName>
        <fullName evidence="1">Uncharacterized protein</fullName>
    </submittedName>
</protein>
<gene>
    <name evidence="1" type="ORF">BO66DRAFT_225886</name>
</gene>
<evidence type="ECO:0000313" key="1">
    <source>
        <dbReference type="EMBL" id="RAH73552.1"/>
    </source>
</evidence>
<keyword evidence="2" id="KW-1185">Reference proteome</keyword>
<proteinExistence type="predicted"/>
<dbReference type="EMBL" id="KZ824939">
    <property type="protein sequence ID" value="RAH73552.1"/>
    <property type="molecule type" value="Genomic_DNA"/>
</dbReference>
<evidence type="ECO:0000313" key="2">
    <source>
        <dbReference type="Proteomes" id="UP000249661"/>
    </source>
</evidence>
<dbReference type="Proteomes" id="UP000249661">
    <property type="component" value="Unassembled WGS sequence"/>
</dbReference>
<name>A0ACD1HIR1_9EURO</name>
<reference evidence="1" key="1">
    <citation type="submission" date="2018-02" db="EMBL/GenBank/DDBJ databases">
        <title>The genomes of Aspergillus section Nigri reveals drivers in fungal speciation.</title>
        <authorList>
            <consortium name="DOE Joint Genome Institute"/>
            <person name="Vesth T.C."/>
            <person name="Nybo J."/>
            <person name="Theobald S."/>
            <person name="Brandl J."/>
            <person name="Frisvad J.C."/>
            <person name="Nielsen K.F."/>
            <person name="Lyhne E.K."/>
            <person name="Kogle M.E."/>
            <person name="Kuo A."/>
            <person name="Riley R."/>
            <person name="Clum A."/>
            <person name="Nolan M."/>
            <person name="Lipzen A."/>
            <person name="Salamov A."/>
            <person name="Henrissat B."/>
            <person name="Wiebenga A."/>
            <person name="De vries R.P."/>
            <person name="Grigoriev I.V."/>
            <person name="Mortensen U.H."/>
            <person name="Andersen M.R."/>
            <person name="Baker S.E."/>
        </authorList>
    </citation>
    <scope>NUCLEOTIDE SEQUENCE</scope>
    <source>
        <strain evidence="1">CBS 121060</strain>
    </source>
</reference>
<organism evidence="1 2">
    <name type="scientific">Aspergillus aculeatinus CBS 121060</name>
    <dbReference type="NCBI Taxonomy" id="1448322"/>
    <lineage>
        <taxon>Eukaryota</taxon>
        <taxon>Fungi</taxon>
        <taxon>Dikarya</taxon>
        <taxon>Ascomycota</taxon>
        <taxon>Pezizomycotina</taxon>
        <taxon>Eurotiomycetes</taxon>
        <taxon>Eurotiomycetidae</taxon>
        <taxon>Eurotiales</taxon>
        <taxon>Aspergillaceae</taxon>
        <taxon>Aspergillus</taxon>
        <taxon>Aspergillus subgen. Circumdati</taxon>
    </lineage>
</organism>
<accession>A0ACD1HIR1</accession>